<evidence type="ECO:0000256" key="1">
    <source>
        <dbReference type="SAM" id="MobiDB-lite"/>
    </source>
</evidence>
<evidence type="ECO:0000313" key="2">
    <source>
        <dbReference type="EMBL" id="CAK9146848.1"/>
    </source>
</evidence>
<keyword evidence="3" id="KW-1185">Reference proteome</keyword>
<feature type="region of interest" description="Disordered" evidence="1">
    <location>
        <begin position="32"/>
        <end position="60"/>
    </location>
</feature>
<dbReference type="Proteomes" id="UP001642360">
    <property type="component" value="Unassembled WGS sequence"/>
</dbReference>
<accession>A0ABC8RVX9</accession>
<name>A0ABC8RVX9_9AQUA</name>
<dbReference type="EMBL" id="CAUOFW020001614">
    <property type="protein sequence ID" value="CAK9146848.1"/>
    <property type="molecule type" value="Genomic_DNA"/>
</dbReference>
<gene>
    <name evidence="2" type="ORF">ILEXP_LOCUS14718</name>
</gene>
<comment type="caution">
    <text evidence="2">The sequence shown here is derived from an EMBL/GenBank/DDBJ whole genome shotgun (WGS) entry which is preliminary data.</text>
</comment>
<evidence type="ECO:0000313" key="3">
    <source>
        <dbReference type="Proteomes" id="UP001642360"/>
    </source>
</evidence>
<feature type="compositionally biased region" description="Pro residues" evidence="1">
    <location>
        <begin position="42"/>
        <end position="51"/>
    </location>
</feature>
<proteinExistence type="predicted"/>
<dbReference type="AlphaFoldDB" id="A0ABC8RVX9"/>
<sequence>MLIPVQTISYCKQQPGRGSPQGHWRVKAVLGDKIRSGQQAAPPSPPKPVMPTPKERNCKPRSWKLEPLDLFKDLKVEVTIELGTSALEDLAESKAIDGNTP</sequence>
<organism evidence="2 3">
    <name type="scientific">Ilex paraguariensis</name>
    <name type="common">yerba mate</name>
    <dbReference type="NCBI Taxonomy" id="185542"/>
    <lineage>
        <taxon>Eukaryota</taxon>
        <taxon>Viridiplantae</taxon>
        <taxon>Streptophyta</taxon>
        <taxon>Embryophyta</taxon>
        <taxon>Tracheophyta</taxon>
        <taxon>Spermatophyta</taxon>
        <taxon>Magnoliopsida</taxon>
        <taxon>eudicotyledons</taxon>
        <taxon>Gunneridae</taxon>
        <taxon>Pentapetalae</taxon>
        <taxon>asterids</taxon>
        <taxon>campanulids</taxon>
        <taxon>Aquifoliales</taxon>
        <taxon>Aquifoliaceae</taxon>
        <taxon>Ilex</taxon>
    </lineage>
</organism>
<protein>
    <submittedName>
        <fullName evidence="2">Uncharacterized protein</fullName>
    </submittedName>
</protein>
<reference evidence="2 3" key="1">
    <citation type="submission" date="2024-02" db="EMBL/GenBank/DDBJ databases">
        <authorList>
            <person name="Vignale AGUSTIN F."/>
            <person name="Sosa J E."/>
            <person name="Modenutti C."/>
        </authorList>
    </citation>
    <scope>NUCLEOTIDE SEQUENCE [LARGE SCALE GENOMIC DNA]</scope>
</reference>